<dbReference type="GO" id="GO:0005737">
    <property type="term" value="C:cytoplasm"/>
    <property type="evidence" value="ECO:0007669"/>
    <property type="project" value="TreeGrafter"/>
</dbReference>
<comment type="caution">
    <text evidence="3">The sequence shown here is derived from an EMBL/GenBank/DDBJ whole genome shotgun (WGS) entry which is preliminary data.</text>
</comment>
<protein>
    <recommendedName>
        <fullName evidence="2">Phosphatidylinositol transfer protein N-terminal domain-containing protein</fullName>
    </recommendedName>
</protein>
<feature type="domain" description="Phosphatidylinositol transfer protein N-terminal" evidence="2">
    <location>
        <begin position="1"/>
        <end position="30"/>
    </location>
</feature>
<dbReference type="GO" id="GO:0035091">
    <property type="term" value="F:phosphatidylinositol binding"/>
    <property type="evidence" value="ECO:0007669"/>
    <property type="project" value="TreeGrafter"/>
</dbReference>
<name>A0A3S5A3X0_9PLAT</name>
<evidence type="ECO:0000313" key="4">
    <source>
        <dbReference type="Proteomes" id="UP000784294"/>
    </source>
</evidence>
<dbReference type="GO" id="GO:0008525">
    <property type="term" value="F:phosphatidylcholine transporter activity"/>
    <property type="evidence" value="ECO:0007669"/>
    <property type="project" value="TreeGrafter"/>
</dbReference>
<dbReference type="SUPFAM" id="SSF55961">
    <property type="entry name" value="Bet v1-like"/>
    <property type="match status" value="1"/>
</dbReference>
<dbReference type="PANTHER" id="PTHR10658">
    <property type="entry name" value="PHOSPHATIDYLINOSITOL TRANSFER PROTEIN"/>
    <property type="match status" value="1"/>
</dbReference>
<gene>
    <name evidence="3" type="ORF">PXEA_LOCUS12609</name>
</gene>
<dbReference type="GO" id="GO:0031210">
    <property type="term" value="F:phosphatidylcholine binding"/>
    <property type="evidence" value="ECO:0007669"/>
    <property type="project" value="TreeGrafter"/>
</dbReference>
<dbReference type="InterPro" id="IPR001666">
    <property type="entry name" value="PI_transfer"/>
</dbReference>
<dbReference type="Gene3D" id="3.30.530.20">
    <property type="match status" value="1"/>
</dbReference>
<dbReference type="Pfam" id="PF02121">
    <property type="entry name" value="IP_trans"/>
    <property type="match status" value="1"/>
</dbReference>
<dbReference type="OrthoDB" id="10053061at2759"/>
<dbReference type="Proteomes" id="UP000784294">
    <property type="component" value="Unassembled WGS sequence"/>
</dbReference>
<feature type="compositionally biased region" description="Basic and acidic residues" evidence="1">
    <location>
        <begin position="53"/>
        <end position="63"/>
    </location>
</feature>
<sequence>MVRAHRQAWTWQDEWYGLTIEDIRKLEHEAARELSKRFANDSTNDDNPSSDVGGRELTEKVDTWDTTQSEITPRIPDDTLQVTSTITPTSHLSI</sequence>
<feature type="compositionally biased region" description="Low complexity" evidence="1">
    <location>
        <begin position="40"/>
        <end position="51"/>
    </location>
</feature>
<dbReference type="InterPro" id="IPR023393">
    <property type="entry name" value="START-like_dom_sf"/>
</dbReference>
<dbReference type="GO" id="GO:0008526">
    <property type="term" value="F:phosphatidylinositol transfer activity"/>
    <property type="evidence" value="ECO:0007669"/>
    <property type="project" value="TreeGrafter"/>
</dbReference>
<reference evidence="3" key="1">
    <citation type="submission" date="2018-11" db="EMBL/GenBank/DDBJ databases">
        <authorList>
            <consortium name="Pathogen Informatics"/>
        </authorList>
    </citation>
    <scope>NUCLEOTIDE SEQUENCE</scope>
</reference>
<feature type="region of interest" description="Disordered" evidence="1">
    <location>
        <begin position="36"/>
        <end position="71"/>
    </location>
</feature>
<dbReference type="EMBL" id="CAAALY010040436">
    <property type="protein sequence ID" value="VEL19169.1"/>
    <property type="molecule type" value="Genomic_DNA"/>
</dbReference>
<keyword evidence="4" id="KW-1185">Reference proteome</keyword>
<evidence type="ECO:0000256" key="1">
    <source>
        <dbReference type="SAM" id="MobiDB-lite"/>
    </source>
</evidence>
<proteinExistence type="predicted"/>
<evidence type="ECO:0000313" key="3">
    <source>
        <dbReference type="EMBL" id="VEL19169.1"/>
    </source>
</evidence>
<dbReference type="PANTHER" id="PTHR10658:SF81">
    <property type="entry name" value="PROTEIN RETINAL DEGENERATION B"/>
    <property type="match status" value="1"/>
</dbReference>
<evidence type="ECO:0000259" key="2">
    <source>
        <dbReference type="Pfam" id="PF02121"/>
    </source>
</evidence>
<dbReference type="AlphaFoldDB" id="A0A3S5A3X0"/>
<dbReference type="InterPro" id="IPR055261">
    <property type="entry name" value="PI_transfer_N"/>
</dbReference>
<accession>A0A3S5A3X0</accession>
<organism evidence="3 4">
    <name type="scientific">Protopolystoma xenopodis</name>
    <dbReference type="NCBI Taxonomy" id="117903"/>
    <lineage>
        <taxon>Eukaryota</taxon>
        <taxon>Metazoa</taxon>
        <taxon>Spiralia</taxon>
        <taxon>Lophotrochozoa</taxon>
        <taxon>Platyhelminthes</taxon>
        <taxon>Monogenea</taxon>
        <taxon>Polyopisthocotylea</taxon>
        <taxon>Polystomatidea</taxon>
        <taxon>Polystomatidae</taxon>
        <taxon>Protopolystoma</taxon>
    </lineage>
</organism>